<keyword evidence="1" id="KW-0808">Transferase</keyword>
<comment type="caution">
    <text evidence="1">The sequence shown here is derived from an EMBL/GenBank/DDBJ whole genome shotgun (WGS) entry which is preliminary data.</text>
</comment>
<dbReference type="CDD" id="cd02440">
    <property type="entry name" value="AdoMet_MTases"/>
    <property type="match status" value="1"/>
</dbReference>
<dbReference type="Proteomes" id="UP000700732">
    <property type="component" value="Unassembled WGS sequence"/>
</dbReference>
<dbReference type="PANTHER" id="PTHR43861">
    <property type="entry name" value="TRANS-ACONITATE 2-METHYLTRANSFERASE-RELATED"/>
    <property type="match status" value="1"/>
</dbReference>
<keyword evidence="2" id="KW-1185">Reference proteome</keyword>
<dbReference type="GO" id="GO:0032259">
    <property type="term" value="P:methylation"/>
    <property type="evidence" value="ECO:0007669"/>
    <property type="project" value="UniProtKB-KW"/>
</dbReference>
<sequence>MNAIEFHDAMAIQFDRRYESSVAFGERVRVWTTLFDRYIRPADRVMDLGCGSGVFCRYLAAKGCRVTGIDGSVAMIRLCDQKKTADEVCFVVQSLPLPDSVAYAGQDVIIASSLLEYVDDLALVLQQTQAMLNTNGLLIVSMPNRISLYRRVERMFFAITGYPRYFAHLRHVSTEADFNRQLATLGFEVIETVFFSSYDPLSRWLKWILPPPYVNNLFVSVYRKR</sequence>
<dbReference type="InterPro" id="IPR029063">
    <property type="entry name" value="SAM-dependent_MTases_sf"/>
</dbReference>
<dbReference type="GO" id="GO:0008168">
    <property type="term" value="F:methyltransferase activity"/>
    <property type="evidence" value="ECO:0007669"/>
    <property type="project" value="UniProtKB-KW"/>
</dbReference>
<proteinExistence type="predicted"/>
<organism evidence="1 2">
    <name type="scientific">Spirosoma utsteinense</name>
    <dbReference type="NCBI Taxonomy" id="2585773"/>
    <lineage>
        <taxon>Bacteria</taxon>
        <taxon>Pseudomonadati</taxon>
        <taxon>Bacteroidota</taxon>
        <taxon>Cytophagia</taxon>
        <taxon>Cytophagales</taxon>
        <taxon>Cytophagaceae</taxon>
        <taxon>Spirosoma</taxon>
    </lineage>
</organism>
<evidence type="ECO:0000313" key="2">
    <source>
        <dbReference type="Proteomes" id="UP000700732"/>
    </source>
</evidence>
<dbReference type="EMBL" id="VFIA01000015">
    <property type="protein sequence ID" value="MBC3792273.1"/>
    <property type="molecule type" value="Genomic_DNA"/>
</dbReference>
<name>A0ABR6W6T0_9BACT</name>
<dbReference type="Pfam" id="PF13489">
    <property type="entry name" value="Methyltransf_23"/>
    <property type="match status" value="1"/>
</dbReference>
<dbReference type="Gene3D" id="3.40.50.150">
    <property type="entry name" value="Vaccinia Virus protein VP39"/>
    <property type="match status" value="1"/>
</dbReference>
<dbReference type="RefSeq" id="WP_186738059.1">
    <property type="nucleotide sequence ID" value="NZ_VFIA01000015.1"/>
</dbReference>
<keyword evidence="1" id="KW-0489">Methyltransferase</keyword>
<gene>
    <name evidence="1" type="ORF">FH603_2784</name>
</gene>
<evidence type="ECO:0000313" key="1">
    <source>
        <dbReference type="EMBL" id="MBC3792273.1"/>
    </source>
</evidence>
<accession>A0ABR6W6T0</accession>
<reference evidence="1 2" key="1">
    <citation type="submission" date="2019-06" db="EMBL/GenBank/DDBJ databases">
        <title>Spirosoma utsteinense sp. nov. isolated from Antarctic ice-free soils.</title>
        <authorList>
            <person name="Tahon G."/>
        </authorList>
    </citation>
    <scope>NUCLEOTIDE SEQUENCE [LARGE SCALE GENOMIC DNA]</scope>
    <source>
        <strain evidence="1 2">LMG 31447</strain>
    </source>
</reference>
<dbReference type="SUPFAM" id="SSF53335">
    <property type="entry name" value="S-adenosyl-L-methionine-dependent methyltransferases"/>
    <property type="match status" value="1"/>
</dbReference>
<protein>
    <submittedName>
        <fullName evidence="1">2-polyprenyl-6-hydroxyphenyl methylase/3-demethylubiquinone-9 3-methyltransferase</fullName>
    </submittedName>
</protein>